<gene>
    <name evidence="4" type="ORF">CC78DRAFT_475690</name>
</gene>
<keyword evidence="5" id="KW-1185">Reference proteome</keyword>
<dbReference type="GO" id="GO:0008270">
    <property type="term" value="F:zinc ion binding"/>
    <property type="evidence" value="ECO:0007669"/>
    <property type="project" value="InterPro"/>
</dbReference>
<dbReference type="EMBL" id="ML986711">
    <property type="protein sequence ID" value="KAF2259387.1"/>
    <property type="molecule type" value="Genomic_DNA"/>
</dbReference>
<comment type="caution">
    <text evidence="4">The sequence shown here is derived from an EMBL/GenBank/DDBJ whole genome shotgun (WGS) entry which is preliminary data.</text>
</comment>
<keyword evidence="1" id="KW-0539">Nucleus</keyword>
<dbReference type="Gene3D" id="4.10.240.10">
    <property type="entry name" value="Zn(2)-C6 fungal-type DNA-binding domain"/>
    <property type="match status" value="1"/>
</dbReference>
<evidence type="ECO:0000256" key="1">
    <source>
        <dbReference type="ARBA" id="ARBA00023242"/>
    </source>
</evidence>
<dbReference type="InterPro" id="IPR001138">
    <property type="entry name" value="Zn2Cys6_DnaBD"/>
</dbReference>
<dbReference type="Proteomes" id="UP000800093">
    <property type="component" value="Unassembled WGS sequence"/>
</dbReference>
<dbReference type="PROSITE" id="PS00463">
    <property type="entry name" value="ZN2_CY6_FUNGAL_1"/>
    <property type="match status" value="1"/>
</dbReference>
<proteinExistence type="predicted"/>
<feature type="region of interest" description="Disordered" evidence="2">
    <location>
        <begin position="45"/>
        <end position="83"/>
    </location>
</feature>
<dbReference type="PANTHER" id="PTHR47784:SF5">
    <property type="entry name" value="STEROL UPTAKE CONTROL PROTEIN 2"/>
    <property type="match status" value="1"/>
</dbReference>
<sequence length="451" mass="50243">MPRLGHKKSRNGCRQCKARHVKCDESKPCSNCARHGVQCSLVTWDGNSPVPPQPITSNAPGPRRVTKKTSEKPRKVPSHPAPATLPIEYVLNPSPAAAIGTSDSGSPHSSADPFPYLTKFVNKGDTIQPNYWVRDLELMHHWTTEAYITLTPRENVQQMWCIVAPKQAILHHFLMHEILAYSALHLAYLQPDQRRPFYALGIHHQDLALRAMRKMIPNMTAENAGALFATASLVTVSVFASTELEAQHSGSSSNSTIEDLLDIFALIQGIDTILSSSSSIVNEGPFALLLGNHTTEVRPQPIFQDLVDRLPAFSSIIECKTFDANTKKQTLDLISSLKSIFDWAMAPRRADRELGLVFIWPIKLTSHTELLRTGHPAALVLLALYTVVLRAAEPFYWFMEGWADRVLNAIVDILEPHWHDVLQLIKAPLAPQEQQQLPSHHSYQNAQLPGS</sequence>
<evidence type="ECO:0000259" key="3">
    <source>
        <dbReference type="PROSITE" id="PS50048"/>
    </source>
</evidence>
<dbReference type="GO" id="GO:0001228">
    <property type="term" value="F:DNA-binding transcription activator activity, RNA polymerase II-specific"/>
    <property type="evidence" value="ECO:0007669"/>
    <property type="project" value="TreeGrafter"/>
</dbReference>
<dbReference type="SMART" id="SM00066">
    <property type="entry name" value="GAL4"/>
    <property type="match status" value="1"/>
</dbReference>
<dbReference type="PROSITE" id="PS50048">
    <property type="entry name" value="ZN2_CY6_FUNGAL_2"/>
    <property type="match status" value="1"/>
</dbReference>
<name>A0A9P4JYQ4_9PLEO</name>
<dbReference type="SUPFAM" id="SSF57701">
    <property type="entry name" value="Zn2/Cys6 DNA-binding domain"/>
    <property type="match status" value="1"/>
</dbReference>
<evidence type="ECO:0000313" key="5">
    <source>
        <dbReference type="Proteomes" id="UP000800093"/>
    </source>
</evidence>
<feature type="domain" description="Zn(2)-C6 fungal-type" evidence="3">
    <location>
        <begin position="12"/>
        <end position="41"/>
    </location>
</feature>
<dbReference type="AlphaFoldDB" id="A0A9P4JYQ4"/>
<dbReference type="PANTHER" id="PTHR47784">
    <property type="entry name" value="STEROL UPTAKE CONTROL PROTEIN 2"/>
    <property type="match status" value="1"/>
</dbReference>
<dbReference type="Pfam" id="PF00172">
    <property type="entry name" value="Zn_clus"/>
    <property type="match status" value="1"/>
</dbReference>
<dbReference type="InterPro" id="IPR036864">
    <property type="entry name" value="Zn2-C6_fun-type_DNA-bd_sf"/>
</dbReference>
<accession>A0A9P4JYQ4</accession>
<dbReference type="OrthoDB" id="3546279at2759"/>
<evidence type="ECO:0000256" key="2">
    <source>
        <dbReference type="SAM" id="MobiDB-lite"/>
    </source>
</evidence>
<organism evidence="4 5">
    <name type="scientific">Lojkania enalia</name>
    <dbReference type="NCBI Taxonomy" id="147567"/>
    <lineage>
        <taxon>Eukaryota</taxon>
        <taxon>Fungi</taxon>
        <taxon>Dikarya</taxon>
        <taxon>Ascomycota</taxon>
        <taxon>Pezizomycotina</taxon>
        <taxon>Dothideomycetes</taxon>
        <taxon>Pleosporomycetidae</taxon>
        <taxon>Pleosporales</taxon>
        <taxon>Pleosporales incertae sedis</taxon>
        <taxon>Lojkania</taxon>
    </lineage>
</organism>
<protein>
    <recommendedName>
        <fullName evidence="3">Zn(2)-C6 fungal-type domain-containing protein</fullName>
    </recommendedName>
</protein>
<evidence type="ECO:0000313" key="4">
    <source>
        <dbReference type="EMBL" id="KAF2259387.1"/>
    </source>
</evidence>
<dbReference type="CDD" id="cd00067">
    <property type="entry name" value="GAL4"/>
    <property type="match status" value="1"/>
</dbReference>
<reference evidence="5" key="1">
    <citation type="journal article" date="2020" name="Stud. Mycol.">
        <title>101 Dothideomycetes genomes: A test case for predicting lifestyles and emergence of pathogens.</title>
        <authorList>
            <person name="Haridas S."/>
            <person name="Albert R."/>
            <person name="Binder M."/>
            <person name="Bloem J."/>
            <person name="LaButti K."/>
            <person name="Salamov A."/>
            <person name="Andreopoulos B."/>
            <person name="Baker S."/>
            <person name="Barry K."/>
            <person name="Bills G."/>
            <person name="Bluhm B."/>
            <person name="Cannon C."/>
            <person name="Castanera R."/>
            <person name="Culley D."/>
            <person name="Daum C."/>
            <person name="Ezra D."/>
            <person name="Gonzalez J."/>
            <person name="Henrissat B."/>
            <person name="Kuo A."/>
            <person name="Liang C."/>
            <person name="Lipzen A."/>
            <person name="Lutzoni F."/>
            <person name="Magnuson J."/>
            <person name="Mondo S."/>
            <person name="Nolan M."/>
            <person name="Ohm R."/>
            <person name="Pangilinan J."/>
            <person name="Park H.-J."/>
            <person name="Ramirez L."/>
            <person name="Alfaro M."/>
            <person name="Sun H."/>
            <person name="Tritt A."/>
            <person name="Yoshinaga Y."/>
            <person name="Zwiers L.-H."/>
            <person name="Turgeon B."/>
            <person name="Goodwin S."/>
            <person name="Spatafora J."/>
            <person name="Crous P."/>
            <person name="Grigoriev I."/>
        </authorList>
    </citation>
    <scope>NUCLEOTIDE SEQUENCE [LARGE SCALE GENOMIC DNA]</scope>
    <source>
        <strain evidence="5">CBS 304.66</strain>
    </source>
</reference>
<dbReference type="InterPro" id="IPR053157">
    <property type="entry name" value="Sterol_Uptake_Regulator"/>
</dbReference>